<dbReference type="Proteomes" id="UP001190700">
    <property type="component" value="Unassembled WGS sequence"/>
</dbReference>
<dbReference type="Pfam" id="PF13640">
    <property type="entry name" value="2OG-FeII_Oxy_3"/>
    <property type="match status" value="1"/>
</dbReference>
<proteinExistence type="predicted"/>
<feature type="domain" description="Prolyl 4-hydroxylase alpha subunit Fe(2+) 2OG dioxygenase" evidence="1">
    <location>
        <begin position="7"/>
        <end position="69"/>
    </location>
</feature>
<evidence type="ECO:0000313" key="3">
    <source>
        <dbReference type="Proteomes" id="UP001190700"/>
    </source>
</evidence>
<dbReference type="InterPro" id="IPR044862">
    <property type="entry name" value="Pro_4_hyd_alph_FE2OG_OXY"/>
</dbReference>
<dbReference type="PANTHER" id="PTHR14650:SF1">
    <property type="entry name" value="2-OXOGLUTARATE AND IRON-DEPENDENT OXYGENASE DOMAIN-CONTAINING PROTEIN 3"/>
    <property type="match status" value="1"/>
</dbReference>
<protein>
    <recommendedName>
        <fullName evidence="1">Prolyl 4-hydroxylase alpha subunit Fe(2+) 2OG dioxygenase domain-containing protein</fullName>
    </recommendedName>
</protein>
<dbReference type="InterPro" id="IPR039210">
    <property type="entry name" value="OGFOD3"/>
</dbReference>
<evidence type="ECO:0000259" key="1">
    <source>
        <dbReference type="Pfam" id="PF13640"/>
    </source>
</evidence>
<dbReference type="GO" id="GO:0016020">
    <property type="term" value="C:membrane"/>
    <property type="evidence" value="ECO:0007669"/>
    <property type="project" value="TreeGrafter"/>
</dbReference>
<sequence>MRATRVAVLYLNSKGHSFQGGDFAFNDLDEDQLVEPVQGRCVLFPSGAYHLHQAREVESGSRFVLAMWFTLTQERGEVIQSTLKAYLTETACVSSAATEGTR</sequence>
<name>A0AAE0GZD4_9CHLO</name>
<dbReference type="PANTHER" id="PTHR14650">
    <property type="entry name" value="PROLYL HYDROXYLASE-RELATED"/>
    <property type="match status" value="1"/>
</dbReference>
<dbReference type="AlphaFoldDB" id="A0AAE0GZD4"/>
<gene>
    <name evidence="2" type="ORF">CYMTET_5338</name>
</gene>
<evidence type="ECO:0000313" key="2">
    <source>
        <dbReference type="EMBL" id="KAK3287139.1"/>
    </source>
</evidence>
<comment type="caution">
    <text evidence="2">The sequence shown here is derived from an EMBL/GenBank/DDBJ whole genome shotgun (WGS) entry which is preliminary data.</text>
</comment>
<accession>A0AAE0GZD4</accession>
<reference evidence="2 3" key="1">
    <citation type="journal article" date="2015" name="Genome Biol. Evol.">
        <title>Comparative Genomics of a Bacterivorous Green Alga Reveals Evolutionary Causalities and Consequences of Phago-Mixotrophic Mode of Nutrition.</title>
        <authorList>
            <person name="Burns J.A."/>
            <person name="Paasch A."/>
            <person name="Narechania A."/>
            <person name="Kim E."/>
        </authorList>
    </citation>
    <scope>NUCLEOTIDE SEQUENCE [LARGE SCALE GENOMIC DNA]</scope>
    <source>
        <strain evidence="2 3">PLY_AMNH</strain>
    </source>
</reference>
<dbReference type="EMBL" id="LGRX02000989">
    <property type="protein sequence ID" value="KAK3287139.1"/>
    <property type="molecule type" value="Genomic_DNA"/>
</dbReference>
<dbReference type="Gene3D" id="2.60.120.620">
    <property type="entry name" value="q2cbj1_9rhob like domain"/>
    <property type="match status" value="1"/>
</dbReference>
<organism evidence="2 3">
    <name type="scientific">Cymbomonas tetramitiformis</name>
    <dbReference type="NCBI Taxonomy" id="36881"/>
    <lineage>
        <taxon>Eukaryota</taxon>
        <taxon>Viridiplantae</taxon>
        <taxon>Chlorophyta</taxon>
        <taxon>Pyramimonadophyceae</taxon>
        <taxon>Pyramimonadales</taxon>
        <taxon>Pyramimonadaceae</taxon>
        <taxon>Cymbomonas</taxon>
    </lineage>
</organism>
<keyword evidence="3" id="KW-1185">Reference proteome</keyword>